<evidence type="ECO:0000313" key="2">
    <source>
        <dbReference type="Proteomes" id="UP000039865"/>
    </source>
</evidence>
<organism evidence="1 2">
    <name type="scientific">Stylonychia lemnae</name>
    <name type="common">Ciliate</name>
    <dbReference type="NCBI Taxonomy" id="5949"/>
    <lineage>
        <taxon>Eukaryota</taxon>
        <taxon>Sar</taxon>
        <taxon>Alveolata</taxon>
        <taxon>Ciliophora</taxon>
        <taxon>Intramacronucleata</taxon>
        <taxon>Spirotrichea</taxon>
        <taxon>Stichotrichia</taxon>
        <taxon>Sporadotrichida</taxon>
        <taxon>Oxytrichidae</taxon>
        <taxon>Stylonychinae</taxon>
        <taxon>Stylonychia</taxon>
    </lineage>
</organism>
<dbReference type="InterPro" id="IPR011050">
    <property type="entry name" value="Pectin_lyase_fold/virulence"/>
</dbReference>
<dbReference type="InterPro" id="IPR009030">
    <property type="entry name" value="Growth_fac_rcpt_cys_sf"/>
</dbReference>
<sequence length="4046" mass="455046">MLSLDVHDAPKLQQQMFLMFNAVNALMVYTCYKMQLIKITIQRIFLFVFQTANKRILHIQTIQRLDNVHGVVSTVNFAILFMDVKFALVSSKIRAGYDENCLIYDYIDKYNCLKCKQGYYIQKNFFFNETSNRGWDGCVPKCENNGNYYQDTIRCKLKYEPASQQVIMTQSIGCRDGCYECVSNTECISCKKGYYLLSSSRSKTSGQCLEKSGTFTGEIYVRGANQYRANVEKIGSIQNPFYSIKDALTKAYEMGAPFSTARIRILLYQTDIHAIISNYTIDQYMPYAYDQNSQSTQIIIEPQFGQPITVLYKMRGTFRFLVGGGLTIRNIIFDAIDSVIDPQVDQNTDNCLMNPNENCCRLIFNNNQQNYSLNGASFIQFDLSSQSMLNQPPTLYLELKQKQQEFPIDFKPYDNSCSNLQNSENSCYSINITGCEYSNYGSLMKKSDKVIGVNSQYGMQYTGLMLDLDNFNGNVSIASSTFMYNNISYQSCDSAFDISKNKIGTDNYPSLGSKDKIQIKSVISIVNHGNYKIDIIGNRFQQNTATKGVIYLDLQNRTNQNRLLIENNEFNYNFGFIEASAVYLRVRGGQQVNVIDSFPDQFYPYCSGYAIIANTFNQNIGCTTIPFGLLKFECVNFQQTEISANGQLLLPNITNQTIKDGFYNVELSQLDSLMNLNQQQSLITVTNFDNTQLSFQQNQYIKNAFSGGYSLINIFNAPRIIFQQEKFLENGETFREQTRMINLRSQNATNVINSVQEPLYNTIILTSFDQSLLGQSLISIKRSLQVILENVVFQSNFMIESTYSTERAQLITLRDFYGQFKAKRFLIQNHQSPVKACSVYSDSYFLQYGVNVSSNNCYYLPASPHPLFRFALDYKLKFTNEHMLTDNSIVSSEYIKHDSNSDSYFLTNNIVLANWLLQQSQLNLSNLFISGFNCYNCTLPIFDFKNNTFNVINTTLKSMRLTFYQLPGLSYQGLSLSFAPIFSVQLRKPFIQNGLQISQKFITQNLTVNDNLGKSSTSRLFTFTYLPASGQLTPNETQFILNSSTFTNIFTEGNGALASFNVDNMMAEINNCYLQNLNSGYLFSQIQYYTFGGSIYVASLQSIKIENTRIINSKNRQSTATDGGGSFFYVKQSAPFTYIQKNTLIIGTDFLYDQNTLMSYTASRYFSQGSCIHIDTGVYQLNIQVSDSEISQCVLTNKGGAILAESTSQIKNIILINNQYQKNSAISGGSIYCYRCNLTLLNNTFVQNTAFQGGDAFIQEPLQDILFDGFFSSSPYSYDKGGSIYYIDNTKTNIKLQITSTQVKPSNFSGCLSYTYGCYIYIDAYWNLNFMIQNTIFLAHSVSSYYNALHINEDLQGNLDFQINKCTFRNLNFYYGKAAILGYQSVYQNSFANFSIIDSELTSISASQAGLIYYQGLNDVSIKIVNTNLTYVYSQNYGGVLYIKAKNIFTSFEQQNYFQGLNQSYGAGIAYLEASQNNNLLLNKLSVNQTFQQSQYSLIYLKGLKNNVQIINNTEIKNIKSSNFGGFLQLYGNDNFLNISQVTFFNNYGSYNGPIFHITGLNYTEITLAQNSSFIKSYHQEYGGFMYLDVKTLIINMRDILLEDISTQREGGIFYLTERAILFNLTVDNITVNGSRSAGNGSFLCVKSTNNYFVNNPILNILIKNSYFSIKFQNVYETNQTFTTFYRQISYASDSGQLFYFGPTSKGAVLSINNTFTKLYYTGNGAVFYLPSQVSLIDQFSKISQSSPILGQIYCQACKMILNGTKFIDNFAYSTSLFYFGDSCDVQLINLDLSLGKAVTGTSIFIGGKGAMKFTLSNFDRPISYFESSSSAAFIQAINQNLEIIFENMTFQHFSAYYYGGLIQAQSIKSITLRNVSVFNCTAFSGSVIYSTYNLKPTFIIESSRFVCDSQFNYNEVKANMEQKELRKYGGAFYIQYAQSVNSSNNIFENCTNILYSAVFDLIGTQLNDINSTYRNLQGYSGGVIYGYNLEINLENPKLYQIMSKYGGSLYLLGASTLKIKNLQVNSTYSYYQGGFLYYVTNVAIPGKSIEIIGNTSIYNSVAKGEGGAFYLQFVDTGSVIFDGILKADIINSQSMGGFLFLSGNADITINNAVITRTWAAQGSAIFVNSGHYLSSNRKRVNLSNSYISCYNTPYQANDISMLYQKTTSTTQDGSFDQGGAIYIIDASINFNQNSIQNCYVVNDGGGIKLKNSNFIDNGSNFQNLAAQYGAAIYCQDCTAYFNKSNFSNIYAKNGGLMYAQYSYNVTFDNITVDNSSALGYGGLIYALQNEKYDIQQSFVDVNRFQSNIVFINGITFNKIWSEKGGGGLFLFNKNLNVLLSPGCKVFNSAVSNGQGGFINIQKAAKLTIEASTFINFTSNLEGSLIYSIWSGLQLVMKNNTFTRNEIASIISYDETISKAFILTQGGSIYVKNAQYEVISYNNLYSNNLYSSNGGALYIENSSLNDSQSRYLNNFALNGGGIACVNCSLKLNALIFEINSAQYLGGSMYIKNLVGDLNLQDLQISDGFSFAGGSGISLENDEKYFQTEIFELNINDVVIHDMRGYQGGFLYAKNNSHNIFIENFTAFDIQTTFGGGIFYLENINNLTLKDGEFQNYHTAGLQGSLLYASHVENGIFFDNCSLKCSSYYDSGMQNIISQYESFAIDQTENENSTDFQKYYEQTSFFIENVQRAEFLMINISQCYICNKSGAYIIRYASLFKDFNSNYRDLFGLQGGIYSFKNVEVDIQNIKIENLRTEQGGIIYLNDTCPILMKNISAQYLYAYKKAGFLIASQEFLEEQSLFQGPRSSFKISIENSTFKDIYSRDQGGLLYISSDNLQAILMKETSIQNVTSLNQGGIFYVQKFKGELAVESLNNETTLIQSLSSIQGSLLFSEYNGFSFKIKNIEVQCQQKMNKTFEEFLSDSSLGSNVIYMVNSVEGLTVENSIFRNCYSKQKGGVFYMEQTKLQSKNSIFLDNAAESGGCFYCKSCQMYFENVTTSFNQAKYGGVLSIDNDANITLLNAIMNNNFALNDGGVINMARTNLTNTNKAIVTINDSQAIRNNIAKNGGYLYIDNINAEIRIFRIKVYNISANSDGGFIRIINGMKVDIRDSQFKQFKAEVGSFMISESLLITLNYLNNYFLCDENYDYFSQKQNLQNGNYNAIYGSVFHVTNAKSINSQSNNYQQCGQTKLGGVFYLSKTQLNDSKSSYSFISSLSGGIIYAQESMIRIFQSDFQQNLANQAGIFQISQRSGLYIDKSVFQYNFANYTSGILHLSTQSYMIVKNSDFSFNYADENSVFDINDSNLDQNITIISCQFVSNNATKNTFSLMYSKVIIQDSVFKDNLAYQRTKNIFCGFSKITVKGCTFSSPRILNVLDYSQSEKTQGAFFFIIFDVSLSIQDSQFSNGMAQLGGAIYLTGDSDLKIYSSTFTNNYAFQKGGAIFAQSFSNLFIGQQSQFSNNLAIEVGDDVYVTNSEETLSLSNVKISNEYAKTSIYSEKAEVKLSNVIFQNIGLHNQSQKGAALQCKDCKGIEIISSQFLNLKSKLGGAIYIEESESNKHQITSLKTKYFVQNSVFQQCEALIGGAIYLNNPQDINFQSSKFNQNKAYFINEYQDMYNLMGSGGAIYYTCQADSLNCKMTLSGTNSIINNVADIQGGGIYWDQLEPQFKQSAIKFGYNIGRQYGNDIACFSQQLKQIDKERYDQQMILLGLMFKDDIQQRILQNLQGENLLGSQEALIENQRSGGSIPKMIMAHLDKYGQIVGSDFKSKVRVSVNATFNQDSNSNKFPPIIEGQSSFDTIGGIVLIKDIIIAGTPGYDYQVVIYSDGIDENKKSNQEYKNKSSSQSLESKMQVSLRECELGEVYTASGKCQLCEGGYSLKKMTDPGLCMSCPNDKAICNGGSDIGPLPGFWRKNNLTSTFIKCMHYSACLGMIPPINDPMGSCSIGYQGVLCADCQIGYSRQNQYACQLSFCCFGIWFILIKFVKKIKGYCICFKTSTAKIQTVSQEQNKIQRQNAGLHSTCILVMQLLYQVQFSGDWVFHSLLQYF</sequence>
<dbReference type="SMART" id="SM00710">
    <property type="entry name" value="PbH1"/>
    <property type="match status" value="17"/>
</dbReference>
<dbReference type="PANTHER" id="PTHR11319:SF35">
    <property type="entry name" value="OUTER MEMBRANE PROTEIN PMPC-RELATED"/>
    <property type="match status" value="1"/>
</dbReference>
<dbReference type="Gene3D" id="2.10.220.10">
    <property type="entry name" value="Hormone Receptor, Insulin-like Growth Factor Receptor 1, Chain A, domain 2"/>
    <property type="match status" value="1"/>
</dbReference>
<dbReference type="SUPFAM" id="SSF51126">
    <property type="entry name" value="Pectin lyase-like"/>
    <property type="match status" value="3"/>
</dbReference>
<dbReference type="PANTHER" id="PTHR11319">
    <property type="entry name" value="G PROTEIN-COUPLED RECEPTOR-RELATED"/>
    <property type="match status" value="1"/>
</dbReference>
<reference evidence="1 2" key="1">
    <citation type="submission" date="2014-06" db="EMBL/GenBank/DDBJ databases">
        <authorList>
            <person name="Swart Estienne"/>
        </authorList>
    </citation>
    <scope>NUCLEOTIDE SEQUENCE [LARGE SCALE GENOMIC DNA]</scope>
    <source>
        <strain evidence="1 2">130c</strain>
    </source>
</reference>
<name>A0A077ZQ84_STYLE</name>
<proteinExistence type="predicted"/>
<dbReference type="InParanoid" id="A0A077ZQ84"/>
<dbReference type="OrthoDB" id="5970941at2759"/>
<evidence type="ECO:0000313" key="1">
    <source>
        <dbReference type="EMBL" id="CDW71619.1"/>
    </source>
</evidence>
<dbReference type="EMBL" id="CCKQ01000536">
    <property type="protein sequence ID" value="CDW71619.1"/>
    <property type="molecule type" value="Genomic_DNA"/>
</dbReference>
<keyword evidence="2" id="KW-1185">Reference proteome</keyword>
<dbReference type="Proteomes" id="UP000039865">
    <property type="component" value="Unassembled WGS sequence"/>
</dbReference>
<protein>
    <submittedName>
        <fullName evidence="1">Uncharacterized protein</fullName>
    </submittedName>
</protein>
<gene>
    <name evidence="1" type="primary">Contig7965.g8511</name>
    <name evidence="1" type="ORF">STYLEM_566</name>
</gene>
<accession>A0A077ZQ84</accession>
<dbReference type="SUPFAM" id="SSF57184">
    <property type="entry name" value="Growth factor receptor domain"/>
    <property type="match status" value="1"/>
</dbReference>
<dbReference type="InterPro" id="IPR006626">
    <property type="entry name" value="PbH1"/>
</dbReference>